<evidence type="ECO:0000313" key="2">
    <source>
        <dbReference type="Proteomes" id="UP000022910"/>
    </source>
</evidence>
<dbReference type="HOGENOM" id="CLU_3088511_0_0_1"/>
<gene>
    <name evidence="1" type="ORF">RirG_126700</name>
</gene>
<proteinExistence type="predicted"/>
<dbReference type="AlphaFoldDB" id="A0A015MH34"/>
<protein>
    <submittedName>
        <fullName evidence="1">Uncharacterized protein</fullName>
    </submittedName>
</protein>
<sequence length="52" mass="6307">MATVMNYKDEDIERFEENNSQNNGELLKEKQVKDLIYLINFEFEILNCFFIL</sequence>
<comment type="caution">
    <text evidence="1">The sequence shown here is derived from an EMBL/GenBank/DDBJ whole genome shotgun (WGS) entry which is preliminary data.</text>
</comment>
<name>A0A015MH34_RHIIW</name>
<dbReference type="EMBL" id="JEMT01019485">
    <property type="protein sequence ID" value="EXX66133.1"/>
    <property type="molecule type" value="Genomic_DNA"/>
</dbReference>
<reference evidence="1 2" key="1">
    <citation type="submission" date="2014-02" db="EMBL/GenBank/DDBJ databases">
        <title>Single nucleus genome sequencing reveals high similarity among nuclei of an endomycorrhizal fungus.</title>
        <authorList>
            <person name="Lin K."/>
            <person name="Geurts R."/>
            <person name="Zhang Z."/>
            <person name="Limpens E."/>
            <person name="Saunders D.G."/>
            <person name="Mu D."/>
            <person name="Pang E."/>
            <person name="Cao H."/>
            <person name="Cha H."/>
            <person name="Lin T."/>
            <person name="Zhou Q."/>
            <person name="Shang Y."/>
            <person name="Li Y."/>
            <person name="Ivanov S."/>
            <person name="Sharma T."/>
            <person name="Velzen R.V."/>
            <person name="Ruijter N.D."/>
            <person name="Aanen D.K."/>
            <person name="Win J."/>
            <person name="Kamoun S."/>
            <person name="Bisseling T."/>
            <person name="Huang S."/>
        </authorList>
    </citation>
    <scope>NUCLEOTIDE SEQUENCE [LARGE SCALE GENOMIC DNA]</scope>
    <source>
        <strain evidence="2">DAOM197198w</strain>
    </source>
</reference>
<accession>A0A015MH34</accession>
<dbReference type="Proteomes" id="UP000022910">
    <property type="component" value="Unassembled WGS sequence"/>
</dbReference>
<keyword evidence="2" id="KW-1185">Reference proteome</keyword>
<organism evidence="1 2">
    <name type="scientific">Rhizophagus irregularis (strain DAOM 197198w)</name>
    <name type="common">Glomus intraradices</name>
    <dbReference type="NCBI Taxonomy" id="1432141"/>
    <lineage>
        <taxon>Eukaryota</taxon>
        <taxon>Fungi</taxon>
        <taxon>Fungi incertae sedis</taxon>
        <taxon>Mucoromycota</taxon>
        <taxon>Glomeromycotina</taxon>
        <taxon>Glomeromycetes</taxon>
        <taxon>Glomerales</taxon>
        <taxon>Glomeraceae</taxon>
        <taxon>Rhizophagus</taxon>
    </lineage>
</organism>
<evidence type="ECO:0000313" key="1">
    <source>
        <dbReference type="EMBL" id="EXX66133.1"/>
    </source>
</evidence>